<keyword evidence="7" id="KW-0732">Signal</keyword>
<evidence type="ECO:0000313" key="8">
    <source>
        <dbReference type="EMBL" id="KAG4422084.1"/>
    </source>
</evidence>
<gene>
    <name evidence="8" type="ORF">IFR04_004825</name>
</gene>
<evidence type="ECO:0000256" key="2">
    <source>
        <dbReference type="ARBA" id="ARBA00022692"/>
    </source>
</evidence>
<dbReference type="GO" id="GO:0016020">
    <property type="term" value="C:membrane"/>
    <property type="evidence" value="ECO:0007669"/>
    <property type="project" value="UniProtKB-SubCell"/>
</dbReference>
<dbReference type="InterPro" id="IPR051694">
    <property type="entry name" value="Immunoregulatory_rcpt-like"/>
</dbReference>
<feature type="transmembrane region" description="Helical" evidence="6">
    <location>
        <begin position="240"/>
        <end position="260"/>
    </location>
</feature>
<accession>A0A8H7WC30</accession>
<keyword evidence="9" id="KW-1185">Reference proteome</keyword>
<keyword evidence="4 6" id="KW-0472">Membrane</keyword>
<evidence type="ECO:0000313" key="9">
    <source>
        <dbReference type="Proteomes" id="UP000664132"/>
    </source>
</evidence>
<evidence type="ECO:0000256" key="1">
    <source>
        <dbReference type="ARBA" id="ARBA00004167"/>
    </source>
</evidence>
<protein>
    <recommendedName>
        <fullName evidence="10">Mid2 domain-containing protein</fullName>
    </recommendedName>
</protein>
<feature type="chain" id="PRO_5034332360" description="Mid2 domain-containing protein" evidence="7">
    <location>
        <begin position="23"/>
        <end position="356"/>
    </location>
</feature>
<dbReference type="PANTHER" id="PTHR15549">
    <property type="entry name" value="PAIRED IMMUNOGLOBULIN-LIKE TYPE 2 RECEPTOR"/>
    <property type="match status" value="1"/>
</dbReference>
<feature type="region of interest" description="Disordered" evidence="5">
    <location>
        <begin position="311"/>
        <end position="356"/>
    </location>
</feature>
<evidence type="ECO:0000256" key="4">
    <source>
        <dbReference type="ARBA" id="ARBA00023136"/>
    </source>
</evidence>
<name>A0A8H7WC30_9HELO</name>
<dbReference type="Proteomes" id="UP000664132">
    <property type="component" value="Unassembled WGS sequence"/>
</dbReference>
<keyword evidence="2 6" id="KW-0812">Transmembrane</keyword>
<dbReference type="EMBL" id="JAFJYH010000055">
    <property type="protein sequence ID" value="KAG4422084.1"/>
    <property type="molecule type" value="Genomic_DNA"/>
</dbReference>
<organism evidence="8 9">
    <name type="scientific">Cadophora malorum</name>
    <dbReference type="NCBI Taxonomy" id="108018"/>
    <lineage>
        <taxon>Eukaryota</taxon>
        <taxon>Fungi</taxon>
        <taxon>Dikarya</taxon>
        <taxon>Ascomycota</taxon>
        <taxon>Pezizomycotina</taxon>
        <taxon>Leotiomycetes</taxon>
        <taxon>Helotiales</taxon>
        <taxon>Ploettnerulaceae</taxon>
        <taxon>Cadophora</taxon>
    </lineage>
</organism>
<feature type="signal peptide" evidence="7">
    <location>
        <begin position="1"/>
        <end position="22"/>
    </location>
</feature>
<comment type="subcellular location">
    <subcellularLocation>
        <location evidence="1">Membrane</location>
        <topology evidence="1">Single-pass membrane protein</topology>
    </subcellularLocation>
</comment>
<reference evidence="8" key="1">
    <citation type="submission" date="2021-02" db="EMBL/GenBank/DDBJ databases">
        <title>Genome sequence Cadophora malorum strain M34.</title>
        <authorList>
            <person name="Stefanovic E."/>
            <person name="Vu D."/>
            <person name="Scully C."/>
            <person name="Dijksterhuis J."/>
            <person name="Roader J."/>
            <person name="Houbraken J."/>
        </authorList>
    </citation>
    <scope>NUCLEOTIDE SEQUENCE</scope>
    <source>
        <strain evidence="8">M34</strain>
    </source>
</reference>
<dbReference type="AlphaFoldDB" id="A0A8H7WC30"/>
<proteinExistence type="predicted"/>
<evidence type="ECO:0008006" key="10">
    <source>
        <dbReference type="Google" id="ProtNLM"/>
    </source>
</evidence>
<keyword evidence="3 6" id="KW-1133">Transmembrane helix</keyword>
<feature type="compositionally biased region" description="Low complexity" evidence="5">
    <location>
        <begin position="198"/>
        <end position="229"/>
    </location>
</feature>
<sequence length="356" mass="36254">MAPSQLFRIVAFLSILPLLAQAYNLAPLAPQALQNRAAYQGGWALGLPGADCPAIAPVACSTRSETVNPTCCPEGQLCAGTIYPYCCPTGSDCFSTVENLPVCANQTWNMYILKNDQYFCCEPGQYGVLPSRGYAGICVPNDQVVASSLVATAASQVGGGALTTGVNTNPVATSATKTVTSTLKDGGVTTITTEVKSTATATATDNSDGESGSGSSSSESAGSSGGATTKESKSKLSTGATVGIVIGAVAVALLLGLLLWKVLGARKAKNNAAATAVPDRYAAGGAPAYTPQPQHQAPVMEYKNPVAVQQSQVGAGGEWAGTPSPPPGHGQGGYLPPALTQQPVEAPSKWERRVEM</sequence>
<evidence type="ECO:0000256" key="3">
    <source>
        <dbReference type="ARBA" id="ARBA00022989"/>
    </source>
</evidence>
<comment type="caution">
    <text evidence="8">The sequence shown here is derived from an EMBL/GenBank/DDBJ whole genome shotgun (WGS) entry which is preliminary data.</text>
</comment>
<evidence type="ECO:0000256" key="6">
    <source>
        <dbReference type="SAM" id="Phobius"/>
    </source>
</evidence>
<evidence type="ECO:0000256" key="5">
    <source>
        <dbReference type="SAM" id="MobiDB-lite"/>
    </source>
</evidence>
<evidence type="ECO:0000256" key="7">
    <source>
        <dbReference type="SAM" id="SignalP"/>
    </source>
</evidence>
<dbReference type="GO" id="GO:0071944">
    <property type="term" value="C:cell periphery"/>
    <property type="evidence" value="ECO:0007669"/>
    <property type="project" value="UniProtKB-ARBA"/>
</dbReference>
<dbReference type="OrthoDB" id="4779287at2759"/>
<feature type="region of interest" description="Disordered" evidence="5">
    <location>
        <begin position="198"/>
        <end position="234"/>
    </location>
</feature>